<keyword evidence="9 12" id="KW-1133">Transmembrane helix</keyword>
<keyword evidence="10 12" id="KW-0472">Membrane</keyword>
<comment type="caution">
    <text evidence="16">The sequence shown here is derived from an EMBL/GenBank/DDBJ whole genome shotgun (WGS) entry which is preliminary data.</text>
</comment>
<keyword evidence="8" id="KW-0418">Kinase</keyword>
<dbReference type="GO" id="GO:0016301">
    <property type="term" value="F:kinase activity"/>
    <property type="evidence" value="ECO:0007669"/>
    <property type="project" value="UniProtKB-KW"/>
</dbReference>
<dbReference type="Proteomes" id="UP000094761">
    <property type="component" value="Unassembled WGS sequence"/>
</dbReference>
<evidence type="ECO:0000259" key="13">
    <source>
        <dbReference type="PROSITE" id="PS51098"/>
    </source>
</evidence>
<feature type="transmembrane region" description="Helical" evidence="12">
    <location>
        <begin position="389"/>
        <end position="412"/>
    </location>
</feature>
<dbReference type="PANTHER" id="PTHR30009">
    <property type="entry name" value="CYTOCHROME C-TYPE SYNTHESIS PROTEIN AND PTS TRANSMEMBRANE COMPONENT"/>
    <property type="match status" value="1"/>
</dbReference>
<reference evidence="15" key="2">
    <citation type="submission" date="2022-11" db="EMBL/GenBank/DDBJ databases">
        <title>Role of the vibriolysin VemA secreted by the emergent pathogen Vibrio europaeus in the colonization of Manila clam mucus.</title>
        <authorList>
            <person name="Martinez C."/>
            <person name="Rodriguez S."/>
            <person name="Vences A."/>
            <person name="Barja J.L."/>
            <person name="Toranzo A.E."/>
            <person name="Dubert J."/>
        </authorList>
    </citation>
    <scope>NUCLEOTIDE SEQUENCE</scope>
    <source>
        <strain evidence="15">3454</strain>
    </source>
</reference>
<dbReference type="EMBL" id="LUAX01000007">
    <property type="protein sequence ID" value="OAM97416.1"/>
    <property type="molecule type" value="Genomic_DNA"/>
</dbReference>
<dbReference type="InterPro" id="IPR050429">
    <property type="entry name" value="PTS_Glucose_EIICBA"/>
</dbReference>
<dbReference type="Pfam" id="PF02378">
    <property type="entry name" value="PTS_EIIC"/>
    <property type="match status" value="1"/>
</dbReference>
<keyword evidence="5" id="KW-0808">Transferase</keyword>
<evidence type="ECO:0000313" key="18">
    <source>
        <dbReference type="Proteomes" id="UP001150001"/>
    </source>
</evidence>
<feature type="active site" description="Phosphocysteine intermediate; for EIIB activity" evidence="11">
    <location>
        <position position="469"/>
    </location>
</feature>
<keyword evidence="18" id="KW-1185">Reference proteome</keyword>
<protein>
    <submittedName>
        <fullName evidence="16">PTS mannose transporter subunit IIC</fullName>
    </submittedName>
    <submittedName>
        <fullName evidence="15">PTS transporter subunit EIIC</fullName>
    </submittedName>
</protein>
<dbReference type="SUPFAM" id="SSF55604">
    <property type="entry name" value="Glucose permease domain IIB"/>
    <property type="match status" value="1"/>
</dbReference>
<feature type="transmembrane region" description="Helical" evidence="12">
    <location>
        <begin position="80"/>
        <end position="102"/>
    </location>
</feature>
<keyword evidence="2" id="KW-0813">Transport</keyword>
<name>A0A178J7M9_9VIBR</name>
<evidence type="ECO:0000256" key="12">
    <source>
        <dbReference type="SAM" id="Phobius"/>
    </source>
</evidence>
<evidence type="ECO:0000256" key="6">
    <source>
        <dbReference type="ARBA" id="ARBA00022683"/>
    </source>
</evidence>
<dbReference type="PANTHER" id="PTHR30009:SF12">
    <property type="entry name" value="PHOSPHOTRANSFERASE IIC COMPONENT GLVC"/>
    <property type="match status" value="1"/>
</dbReference>
<evidence type="ECO:0000256" key="7">
    <source>
        <dbReference type="ARBA" id="ARBA00022692"/>
    </source>
</evidence>
<feature type="transmembrane region" description="Helical" evidence="12">
    <location>
        <begin position="180"/>
        <end position="200"/>
    </location>
</feature>
<keyword evidence="7 12" id="KW-0812">Transmembrane</keyword>
<evidence type="ECO:0000256" key="9">
    <source>
        <dbReference type="ARBA" id="ARBA00022989"/>
    </source>
</evidence>
<feature type="domain" description="PTS EIIB type-1" evidence="13">
    <location>
        <begin position="447"/>
        <end position="528"/>
    </location>
</feature>
<reference evidence="16 17" key="1">
    <citation type="submission" date="2016-03" db="EMBL/GenBank/DDBJ databases">
        <title>Draft genome sequence of the Vibrio tubiashii subs. europaeus.</title>
        <authorList>
            <person name="Spinard E."/>
            <person name="Dubert J."/>
            <person name="Nelson D.R."/>
            <person name="Barja J.L."/>
        </authorList>
    </citation>
    <scope>NUCLEOTIDE SEQUENCE [LARGE SCALE GENOMIC DNA]</scope>
    <source>
        <strain evidence="17">PP-638</strain>
        <strain evidence="16">PP2-638</strain>
    </source>
</reference>
<evidence type="ECO:0000256" key="11">
    <source>
        <dbReference type="PROSITE-ProRule" id="PRU00421"/>
    </source>
</evidence>
<dbReference type="PROSITE" id="PS51098">
    <property type="entry name" value="PTS_EIIB_TYPE_1"/>
    <property type="match status" value="1"/>
</dbReference>
<dbReference type="CDD" id="cd00212">
    <property type="entry name" value="PTS_IIB_glc"/>
    <property type="match status" value="1"/>
</dbReference>
<dbReference type="NCBIfam" id="TIGR00826">
    <property type="entry name" value="EIIB_glc"/>
    <property type="match status" value="1"/>
</dbReference>
<dbReference type="RefSeq" id="WP_069668613.1">
    <property type="nucleotide sequence ID" value="NZ_JAPFIM010000015.1"/>
</dbReference>
<accession>A0A178J7M9</accession>
<evidence type="ECO:0000256" key="8">
    <source>
        <dbReference type="ARBA" id="ARBA00022777"/>
    </source>
</evidence>
<evidence type="ECO:0000313" key="17">
    <source>
        <dbReference type="Proteomes" id="UP000094761"/>
    </source>
</evidence>
<proteinExistence type="predicted"/>
<dbReference type="EMBL" id="JAPFIT010000012">
    <property type="protein sequence ID" value="MDC5739922.1"/>
    <property type="molecule type" value="Genomic_DNA"/>
</dbReference>
<dbReference type="GO" id="GO:0009401">
    <property type="term" value="P:phosphoenolpyruvate-dependent sugar phosphotransferase system"/>
    <property type="evidence" value="ECO:0007669"/>
    <property type="project" value="UniProtKB-KW"/>
</dbReference>
<keyword evidence="6" id="KW-0598">Phosphotransferase system</keyword>
<dbReference type="Proteomes" id="UP001150001">
    <property type="component" value="Unassembled WGS sequence"/>
</dbReference>
<feature type="transmembrane region" description="Helical" evidence="12">
    <location>
        <begin position="12"/>
        <end position="33"/>
    </location>
</feature>
<evidence type="ECO:0000256" key="2">
    <source>
        <dbReference type="ARBA" id="ARBA00022448"/>
    </source>
</evidence>
<dbReference type="GO" id="GO:0008982">
    <property type="term" value="F:protein-N(PI)-phosphohistidine-sugar phosphotransferase activity"/>
    <property type="evidence" value="ECO:0007669"/>
    <property type="project" value="InterPro"/>
</dbReference>
<feature type="transmembrane region" description="Helical" evidence="12">
    <location>
        <begin position="53"/>
        <end position="73"/>
    </location>
</feature>
<comment type="subcellular location">
    <subcellularLocation>
        <location evidence="1">Cell membrane</location>
        <topology evidence="1">Multi-pass membrane protein</topology>
    </subcellularLocation>
</comment>
<dbReference type="GO" id="GO:0005886">
    <property type="term" value="C:plasma membrane"/>
    <property type="evidence" value="ECO:0007669"/>
    <property type="project" value="UniProtKB-SubCell"/>
</dbReference>
<feature type="transmembrane region" description="Helical" evidence="12">
    <location>
        <begin position="206"/>
        <end position="228"/>
    </location>
</feature>
<evidence type="ECO:0000259" key="14">
    <source>
        <dbReference type="PROSITE" id="PS51103"/>
    </source>
</evidence>
<gene>
    <name evidence="16" type="ORF">AZ468_17865</name>
    <name evidence="15" type="ORF">OPW20_07570</name>
</gene>
<evidence type="ECO:0000256" key="10">
    <source>
        <dbReference type="ARBA" id="ARBA00023136"/>
    </source>
</evidence>
<evidence type="ECO:0000313" key="15">
    <source>
        <dbReference type="EMBL" id="MDC5739922.1"/>
    </source>
</evidence>
<feature type="transmembrane region" description="Helical" evidence="12">
    <location>
        <begin position="139"/>
        <end position="159"/>
    </location>
</feature>
<evidence type="ECO:0000256" key="5">
    <source>
        <dbReference type="ARBA" id="ARBA00022679"/>
    </source>
</evidence>
<dbReference type="GeneID" id="78077590"/>
<keyword evidence="4" id="KW-0762">Sugar transport</keyword>
<dbReference type="PROSITE" id="PS01035">
    <property type="entry name" value="PTS_EIIB_TYPE_1_CYS"/>
    <property type="match status" value="1"/>
</dbReference>
<evidence type="ECO:0000256" key="1">
    <source>
        <dbReference type="ARBA" id="ARBA00004651"/>
    </source>
</evidence>
<dbReference type="OrthoDB" id="7571469at2"/>
<keyword evidence="3" id="KW-1003">Cell membrane</keyword>
<dbReference type="InterPro" id="IPR003352">
    <property type="entry name" value="PTS_EIIC"/>
</dbReference>
<dbReference type="InterPro" id="IPR001996">
    <property type="entry name" value="PTS_IIB_1"/>
</dbReference>
<dbReference type="PROSITE" id="PS51103">
    <property type="entry name" value="PTS_EIIC_TYPE_1"/>
    <property type="match status" value="1"/>
</dbReference>
<dbReference type="AlphaFoldDB" id="A0A178J7M9"/>
<dbReference type="InterPro" id="IPR013013">
    <property type="entry name" value="PTS_EIIC_1"/>
</dbReference>
<dbReference type="InterPro" id="IPR018113">
    <property type="entry name" value="PTrfase_EIIB_Cys"/>
</dbReference>
<sequence>MRDKVQALAGGMMVSIIVLVIAGIYIGIGAGVVNQMSSQDSVIWAFFKLMLDLGLMVMRNLPPFFAIGLAFALSKSEKGWAAFTGFTMFMCFNVAVGSIAAFNGWTPETTSVDYLVNELGYEMVAAQNFNSLWGENLGVFSYNMGIFSGIIVGCLTAWLHNRFYKFEMPAMLSFFSGPRAVVIFSYMAIMPVGLITYYAWPPIAGGLQSITTLITSSGIFGSFLFGVFDKGLLPFGLHHLIAFPIEYTRVGGVMEIDGVIYEGVRNIMNGQMSSPEATGYITHNFTSGRIPIQIGGLTGAAYAMYVTAKTENRKKVAAIMVPAVFTAAVIGITEPLEYTFLFVQPFLFFAVHVPLNGLAYVITEMMGVSIHGNQLLFMVPNLLQPEKVHAWALLWIIPLYFVIYFYTFKFFILKFDSKTPGREDADEGDIALYSKEDFKKKQKQNTAGLPVEIIKALGGAENIENVSNCATRLRVSLHDETLAASDDFWKKELNAIGVVRMPKGIQVIYGANVITIASGIKEALGVDS</sequence>
<dbReference type="Gene3D" id="3.30.1360.60">
    <property type="entry name" value="Glucose permease domain IIB"/>
    <property type="match status" value="1"/>
</dbReference>
<dbReference type="InterPro" id="IPR036878">
    <property type="entry name" value="Glu_permease_IIB"/>
</dbReference>
<dbReference type="GO" id="GO:0090563">
    <property type="term" value="F:protein-phosphocysteine-sugar phosphotransferase activity"/>
    <property type="evidence" value="ECO:0007669"/>
    <property type="project" value="TreeGrafter"/>
</dbReference>
<evidence type="ECO:0000256" key="4">
    <source>
        <dbReference type="ARBA" id="ARBA00022597"/>
    </source>
</evidence>
<dbReference type="Pfam" id="PF00367">
    <property type="entry name" value="PTS_EIIB"/>
    <property type="match status" value="1"/>
</dbReference>
<feature type="domain" description="PTS EIIC type-1" evidence="14">
    <location>
        <begin position="1"/>
        <end position="424"/>
    </location>
</feature>
<evidence type="ECO:0000313" key="16">
    <source>
        <dbReference type="EMBL" id="OAM97416.1"/>
    </source>
</evidence>
<feature type="transmembrane region" description="Helical" evidence="12">
    <location>
        <begin position="316"/>
        <end position="332"/>
    </location>
</feature>
<organism evidence="16 17">
    <name type="scientific">Vibrio europaeus</name>
    <dbReference type="NCBI Taxonomy" id="300876"/>
    <lineage>
        <taxon>Bacteria</taxon>
        <taxon>Pseudomonadati</taxon>
        <taxon>Pseudomonadota</taxon>
        <taxon>Gammaproteobacteria</taxon>
        <taxon>Vibrionales</taxon>
        <taxon>Vibrionaceae</taxon>
        <taxon>Vibrio</taxon>
        <taxon>Vibrio oreintalis group</taxon>
    </lineage>
</organism>
<evidence type="ECO:0000256" key="3">
    <source>
        <dbReference type="ARBA" id="ARBA00022475"/>
    </source>
</evidence>